<dbReference type="InterPro" id="IPR036005">
    <property type="entry name" value="Creatinase/aminopeptidase-like"/>
</dbReference>
<dbReference type="Pfam" id="PF16188">
    <property type="entry name" value="Peptidase_M24_C"/>
    <property type="match status" value="1"/>
</dbReference>
<dbReference type="GO" id="GO:0005737">
    <property type="term" value="C:cytoplasm"/>
    <property type="evidence" value="ECO:0007669"/>
    <property type="project" value="UniProtKB-ARBA"/>
</dbReference>
<dbReference type="InterPro" id="IPR029149">
    <property type="entry name" value="Creatin/AminoP/Spt16_N"/>
</dbReference>
<dbReference type="Pfam" id="PF16189">
    <property type="entry name" value="Creatinase_N_2"/>
    <property type="match status" value="1"/>
</dbReference>
<dbReference type="PANTHER" id="PTHR43763">
    <property type="entry name" value="XAA-PRO AMINOPEPTIDASE 1"/>
    <property type="match status" value="1"/>
</dbReference>
<organism evidence="7 8">
    <name type="scientific">Parascaris univalens</name>
    <name type="common">Nematode worm</name>
    <dbReference type="NCBI Taxonomy" id="6257"/>
    <lineage>
        <taxon>Eukaryota</taxon>
        <taxon>Metazoa</taxon>
        <taxon>Ecdysozoa</taxon>
        <taxon>Nematoda</taxon>
        <taxon>Chromadorea</taxon>
        <taxon>Rhabditida</taxon>
        <taxon>Spirurina</taxon>
        <taxon>Ascaridomorpha</taxon>
        <taxon>Ascaridoidea</taxon>
        <taxon>Ascarididae</taxon>
        <taxon>Parascaris</taxon>
    </lineage>
</organism>
<dbReference type="SUPFAM" id="SSF53092">
    <property type="entry name" value="Creatinase/prolidase N-terminal domain"/>
    <property type="match status" value="1"/>
</dbReference>
<sequence>MKFGAEVTLRGSFQIGSFRVKLKSSLLRVFFPSAFQRLQYFSSMAHPEASNEKLDKLRQLFLTADCVKKGGGEIQAYLLPSTDAHQSEYLAAHDFRVQFISGFSGSNAFALITNTEALLWTDGRYIIQAKNQLENGWKLMEEGTPKSITPVDWLVENMPSNSRVGFDPRLHGYADGLRMVDSLQRVKISAVPLKENLVDILWTDRPTVPCNMVLALNSNEHGMDSLVKIEEVRKKLAKKKCSSAIFTALDDIVWLLNIRGADIPYNPLVFSILILTPKEIHLFIDIRKLNSELKQHLSHVCLHEYGEAIEWFAKWHEEEKASNPTHMVLIPDATNYEFGSVIGKDYSNIGASPIQAMKAVKNDVELQGMRNSHIRDSAALVEFFRWLEEEVLAGRKVTELSASDKSEQLRAKQPLYVGLSFSTIAGVDEHSALPHYKPTEETGTREVTRDAVFLLDSGAHYRDGTTDVTRTVSYAAEPNADLKRINTLVVKGHIRTAMMVFPDGINGIRIDVISRQHLWADGLDFSHGVGHGVGHFLNVHEGPAGIGYRRYSPEGGIHKGMVLTIEPGCYLEGKWGVRFENCYEVVNAPNLRSGAENYLTFEPLTYVPVQKSLIDKTLLTQKEVEWLDAYHRTCLSKVGEYLLKDGKKEEYEWLEKACSPL</sequence>
<dbReference type="InterPro" id="IPR050422">
    <property type="entry name" value="X-Pro_aminopeptidase_P"/>
</dbReference>
<evidence type="ECO:0000256" key="1">
    <source>
        <dbReference type="ARBA" id="ARBA00008766"/>
    </source>
</evidence>
<dbReference type="GO" id="GO:0070006">
    <property type="term" value="F:metalloaminopeptidase activity"/>
    <property type="evidence" value="ECO:0007669"/>
    <property type="project" value="InterPro"/>
</dbReference>
<keyword evidence="3" id="KW-0378">Hydrolase</keyword>
<keyword evidence="2" id="KW-0479">Metal-binding</keyword>
<dbReference type="CDD" id="cd01085">
    <property type="entry name" value="APP"/>
    <property type="match status" value="1"/>
</dbReference>
<keyword evidence="7" id="KW-1185">Reference proteome</keyword>
<evidence type="ECO:0000259" key="5">
    <source>
        <dbReference type="Pfam" id="PF01321"/>
    </source>
</evidence>
<dbReference type="PANTHER" id="PTHR43763:SF6">
    <property type="entry name" value="XAA-PRO AMINOPEPTIDASE 1"/>
    <property type="match status" value="1"/>
</dbReference>
<dbReference type="Gene3D" id="3.40.350.10">
    <property type="entry name" value="Creatinase/prolidase N-terminal domain"/>
    <property type="match status" value="2"/>
</dbReference>
<dbReference type="Proteomes" id="UP000887569">
    <property type="component" value="Unplaced"/>
</dbReference>
<dbReference type="SUPFAM" id="SSF55920">
    <property type="entry name" value="Creatinase/aminopeptidase"/>
    <property type="match status" value="1"/>
</dbReference>
<protein>
    <submittedName>
        <fullName evidence="8">Xaa-Pro aminopeptidase 1</fullName>
    </submittedName>
</protein>
<reference evidence="8" key="1">
    <citation type="submission" date="2022-11" db="UniProtKB">
        <authorList>
            <consortium name="WormBaseParasite"/>
        </authorList>
    </citation>
    <scope>IDENTIFICATION</scope>
</reference>
<dbReference type="InterPro" id="IPR033740">
    <property type="entry name" value="Pept_M24B"/>
</dbReference>
<evidence type="ECO:0000256" key="3">
    <source>
        <dbReference type="ARBA" id="ARBA00022801"/>
    </source>
</evidence>
<evidence type="ECO:0000313" key="8">
    <source>
        <dbReference type="WBParaSite" id="PgR004_g114_t02"/>
    </source>
</evidence>
<dbReference type="Pfam" id="PF01321">
    <property type="entry name" value="Creatinase_N"/>
    <property type="match status" value="1"/>
</dbReference>
<dbReference type="FunFam" id="3.90.230.10:FF:000009">
    <property type="entry name" value="xaa-Pro aminopeptidase 2"/>
    <property type="match status" value="1"/>
</dbReference>
<dbReference type="Gene3D" id="3.90.230.10">
    <property type="entry name" value="Creatinase/methionine aminopeptidase superfamily"/>
    <property type="match status" value="1"/>
</dbReference>
<dbReference type="Pfam" id="PF00557">
    <property type="entry name" value="Peptidase_M24"/>
    <property type="match status" value="1"/>
</dbReference>
<dbReference type="InterPro" id="IPR032416">
    <property type="entry name" value="Peptidase_M24_C"/>
</dbReference>
<dbReference type="InterPro" id="IPR000994">
    <property type="entry name" value="Pept_M24"/>
</dbReference>
<feature type="domain" description="Creatinase N-terminal" evidence="5">
    <location>
        <begin position="96"/>
        <end position="186"/>
    </location>
</feature>
<comment type="similarity">
    <text evidence="1">Belongs to the peptidase M24B family.</text>
</comment>
<feature type="domain" description="Peptidase M24 C-terminal" evidence="6">
    <location>
        <begin position="597"/>
        <end position="661"/>
    </location>
</feature>
<dbReference type="GO" id="GO:0046872">
    <property type="term" value="F:metal ion binding"/>
    <property type="evidence" value="ECO:0007669"/>
    <property type="project" value="UniProtKB-KW"/>
</dbReference>
<evidence type="ECO:0000313" key="7">
    <source>
        <dbReference type="Proteomes" id="UP000887569"/>
    </source>
</evidence>
<dbReference type="InterPro" id="IPR000587">
    <property type="entry name" value="Creatinase_N"/>
</dbReference>
<dbReference type="AlphaFoldDB" id="A0A915AEV7"/>
<dbReference type="WBParaSite" id="PgR004_g114_t02">
    <property type="protein sequence ID" value="PgR004_g114_t02"/>
    <property type="gene ID" value="PgR004_g114"/>
</dbReference>
<evidence type="ECO:0000259" key="4">
    <source>
        <dbReference type="Pfam" id="PF00557"/>
    </source>
</evidence>
<proteinExistence type="inferred from homology"/>
<evidence type="ECO:0000259" key="6">
    <source>
        <dbReference type="Pfam" id="PF16188"/>
    </source>
</evidence>
<name>A0A915AEV7_PARUN</name>
<evidence type="ECO:0000256" key="2">
    <source>
        <dbReference type="ARBA" id="ARBA00022723"/>
    </source>
</evidence>
<feature type="domain" description="Peptidase M24" evidence="4">
    <location>
        <begin position="368"/>
        <end position="585"/>
    </location>
</feature>
<accession>A0A915AEV7</accession>